<dbReference type="GO" id="GO:0043546">
    <property type="term" value="F:molybdopterin cofactor binding"/>
    <property type="evidence" value="ECO:0007669"/>
    <property type="project" value="InterPro"/>
</dbReference>
<comment type="catalytic activity">
    <reaction evidence="4">
        <text>N-formylmethanofuran + 2 oxidized [2Fe-2S]-[ferredoxin] + H2O = methanofuran + 2 reduced [2Fe-2S]-[ferredoxin] + CO2 + H(+)</text>
        <dbReference type="Rhea" id="RHEA:19841"/>
        <dbReference type="Rhea" id="RHEA-COMP:10000"/>
        <dbReference type="Rhea" id="RHEA-COMP:10001"/>
        <dbReference type="ChEBI" id="CHEBI:15377"/>
        <dbReference type="ChEBI" id="CHEBI:15378"/>
        <dbReference type="ChEBI" id="CHEBI:16526"/>
        <dbReference type="ChEBI" id="CHEBI:33737"/>
        <dbReference type="ChEBI" id="CHEBI:33738"/>
        <dbReference type="ChEBI" id="CHEBI:57727"/>
        <dbReference type="ChEBI" id="CHEBI:58151"/>
        <dbReference type="EC" id="1.2.7.12"/>
    </reaction>
</comment>
<dbReference type="InterPro" id="IPR009010">
    <property type="entry name" value="Asp_de-COase-like_dom_sf"/>
</dbReference>
<dbReference type="Gene3D" id="2.40.40.20">
    <property type="match status" value="1"/>
</dbReference>
<dbReference type="CDD" id="cd00980">
    <property type="entry name" value="FwdC/FmdC"/>
    <property type="match status" value="1"/>
</dbReference>
<gene>
    <name evidence="6" type="ORF">J3E07_000655</name>
</gene>
<comment type="pathway">
    <text evidence="1">One-carbon metabolism; methanogenesis from CO(2); 5,10-methenyl-5,6,7,8-tetrahydromethanopterin from CO(2): step 1/3.</text>
</comment>
<dbReference type="Pfam" id="PF01568">
    <property type="entry name" value="Molydop_binding"/>
    <property type="match status" value="1"/>
</dbReference>
<name>A0A8J7RDH4_METVO</name>
<dbReference type="Gene3D" id="2.160.20.60">
    <property type="entry name" value="Glutamate synthase, alpha subunit, C-terminal domain"/>
    <property type="match status" value="1"/>
</dbReference>
<dbReference type="InterPro" id="IPR036485">
    <property type="entry name" value="Glu_synth_asu_C_sf"/>
</dbReference>
<evidence type="ECO:0000256" key="4">
    <source>
        <dbReference type="ARBA" id="ARBA00048228"/>
    </source>
</evidence>
<proteinExistence type="predicted"/>
<organism evidence="6 7">
    <name type="scientific">Methanococcus voltae</name>
    <dbReference type="NCBI Taxonomy" id="2188"/>
    <lineage>
        <taxon>Archaea</taxon>
        <taxon>Methanobacteriati</taxon>
        <taxon>Methanobacteriota</taxon>
        <taxon>Methanomada group</taxon>
        <taxon>Methanococci</taxon>
        <taxon>Methanococcales</taxon>
        <taxon>Methanococcaceae</taxon>
        <taxon>Methanococcus</taxon>
    </lineage>
</organism>
<dbReference type="AlphaFoldDB" id="A0A8J7RDH4"/>
<evidence type="ECO:0000256" key="3">
    <source>
        <dbReference type="ARBA" id="ARBA00022737"/>
    </source>
</evidence>
<dbReference type="SUPFAM" id="SSF50692">
    <property type="entry name" value="ADC-like"/>
    <property type="match status" value="1"/>
</dbReference>
<evidence type="ECO:0000259" key="5">
    <source>
        <dbReference type="Pfam" id="PF01568"/>
    </source>
</evidence>
<evidence type="ECO:0000313" key="6">
    <source>
        <dbReference type="EMBL" id="MBP2201257.1"/>
    </source>
</evidence>
<accession>A0A8J7RDH4</accession>
<dbReference type="Proteomes" id="UP000740329">
    <property type="component" value="Unassembled WGS sequence"/>
</dbReference>
<dbReference type="SUPFAM" id="SSF69336">
    <property type="entry name" value="Alpha subunit of glutamate synthase, C-terminal domain"/>
    <property type="match status" value="1"/>
</dbReference>
<dbReference type="OrthoDB" id="106216at2157"/>
<reference evidence="6" key="1">
    <citation type="submission" date="2021-03" db="EMBL/GenBank/DDBJ databases">
        <title>Genomic Encyclopedia of Type Strains, Phase IV (KMG-V): Genome sequencing to study the core and pangenomes of soil and plant-associated prokaryotes.</title>
        <authorList>
            <person name="Whitman W."/>
        </authorList>
    </citation>
    <scope>NUCLEOTIDE SEQUENCE</scope>
    <source>
        <strain evidence="6">C4</strain>
    </source>
</reference>
<evidence type="ECO:0000313" key="7">
    <source>
        <dbReference type="Proteomes" id="UP000740329"/>
    </source>
</evidence>
<dbReference type="RefSeq" id="WP_209590707.1">
    <property type="nucleotide sequence ID" value="NZ_JAGGMU010000001.1"/>
</dbReference>
<dbReference type="GO" id="GO:0018493">
    <property type="term" value="F:formylmethanofuran dehydrogenase activity"/>
    <property type="evidence" value="ECO:0007669"/>
    <property type="project" value="UniProtKB-EC"/>
</dbReference>
<evidence type="ECO:0000256" key="2">
    <source>
        <dbReference type="ARBA" id="ARBA00012692"/>
    </source>
</evidence>
<sequence length="425" mass="46562">MGEIILTPKYDDKFPVECDMITPDNFFGKSEEEIKEIKLWKSSVQYPLSEFFDVKGDGQGAQSASDIHIIIDGTVPKMKLIGYAMTTGKITVNGDVNYHIGCEMKGGEIEVNGNAGSWAGREMEGGNILIHGNAGDHIGGSYRGKWDGMLGGRIVIDGNAGSSVGDGLVKGTIIVKGNVEAFCGIRQTGGLIYVGGNVLRTVGVEMKKGTIIVEGKIEHFSPGFFEQNLLTSNEVPSELYEEILPYGANLYSKSYVEYKGDHAFYNKPKGKMYISANNNEYLLSCEGSVDRPIEFKGEALKVILNTGSTIEQGRIIKGGDKYSPEYKDVCAVCHIHPDDYQLLGKPEKVKVSSPDGNRTVVVRAEMKDNVQRRNIFIPRSVWANVIVDAQSVNSGAPIYKGGEVYVQPSDDEILEAPYIIEQQYK</sequence>
<dbReference type="GO" id="GO:0046914">
    <property type="term" value="F:transition metal ion binding"/>
    <property type="evidence" value="ECO:0007669"/>
    <property type="project" value="InterPro"/>
</dbReference>
<keyword evidence="3" id="KW-0677">Repeat</keyword>
<protein>
    <recommendedName>
        <fullName evidence="2">formylmethanofuran dehydrogenase</fullName>
        <ecNumber evidence="2">1.2.7.12</ecNumber>
    </recommendedName>
</protein>
<dbReference type="PANTHER" id="PTHR39673:SF5">
    <property type="entry name" value="TUNGSTEN-CONTAINING FORMYLMETHANOFURAN DEHYDROGENASE 2 SUBUNIT C"/>
    <property type="match status" value="1"/>
</dbReference>
<dbReference type="NCBIfam" id="TIGR03122">
    <property type="entry name" value="one_C_dehyd_C"/>
    <property type="match status" value="1"/>
</dbReference>
<comment type="caution">
    <text evidence="6">The sequence shown here is derived from an EMBL/GenBank/DDBJ whole genome shotgun (WGS) entry which is preliminary data.</text>
</comment>
<dbReference type="EC" id="1.2.7.12" evidence="2"/>
<dbReference type="PANTHER" id="PTHR39673">
    <property type="entry name" value="TUNGSTEN FORMYLMETHANOFURAN DEHYDROGENASE, SUBUNIT C (FWDC)"/>
    <property type="match status" value="1"/>
</dbReference>
<dbReference type="UniPathway" id="UPA00640">
    <property type="reaction ID" value="UER00692"/>
</dbReference>
<feature type="domain" description="Molybdopterin dinucleotide-binding" evidence="5">
    <location>
        <begin position="303"/>
        <end position="395"/>
    </location>
</feature>
<evidence type="ECO:0000256" key="1">
    <source>
        <dbReference type="ARBA" id="ARBA00004830"/>
    </source>
</evidence>
<dbReference type="InterPro" id="IPR006657">
    <property type="entry name" value="MoPterin_dinucl-bd_dom"/>
</dbReference>
<dbReference type="InterPro" id="IPR017550">
    <property type="entry name" value="Formylmethanofuran_DH_suC"/>
</dbReference>
<keyword evidence="6" id="KW-0560">Oxidoreductase</keyword>
<dbReference type="EMBL" id="JAGGMV010000001">
    <property type="protein sequence ID" value="MBP2201257.1"/>
    <property type="molecule type" value="Genomic_DNA"/>
</dbReference>
<dbReference type="GO" id="GO:0019386">
    <property type="term" value="P:methanogenesis, from carbon dioxide"/>
    <property type="evidence" value="ECO:0007669"/>
    <property type="project" value="UniProtKB-UniPathway"/>
</dbReference>